<feature type="compositionally biased region" description="Basic and acidic residues" evidence="1">
    <location>
        <begin position="309"/>
        <end position="320"/>
    </location>
</feature>
<protein>
    <submittedName>
        <fullName evidence="2">Uncharacterized protein</fullName>
    </submittedName>
</protein>
<name>A0ABD3QYH1_9STRA</name>
<keyword evidence="3" id="KW-1185">Reference proteome</keyword>
<proteinExistence type="predicted"/>
<gene>
    <name evidence="2" type="ORF">ACHAWO_006889</name>
</gene>
<evidence type="ECO:0000313" key="3">
    <source>
        <dbReference type="Proteomes" id="UP001530400"/>
    </source>
</evidence>
<dbReference type="AlphaFoldDB" id="A0ABD3QYH1"/>
<dbReference type="EMBL" id="JALLPJ020000033">
    <property type="protein sequence ID" value="KAL3804621.1"/>
    <property type="molecule type" value="Genomic_DNA"/>
</dbReference>
<organism evidence="2 3">
    <name type="scientific">Cyclotella atomus</name>
    <dbReference type="NCBI Taxonomy" id="382360"/>
    <lineage>
        <taxon>Eukaryota</taxon>
        <taxon>Sar</taxon>
        <taxon>Stramenopiles</taxon>
        <taxon>Ochrophyta</taxon>
        <taxon>Bacillariophyta</taxon>
        <taxon>Coscinodiscophyceae</taxon>
        <taxon>Thalassiosirophycidae</taxon>
        <taxon>Stephanodiscales</taxon>
        <taxon>Stephanodiscaceae</taxon>
        <taxon>Cyclotella</taxon>
    </lineage>
</organism>
<comment type="caution">
    <text evidence="2">The sequence shown here is derived from an EMBL/GenBank/DDBJ whole genome shotgun (WGS) entry which is preliminary data.</text>
</comment>
<sequence>MTFMQMEALTGWPAKDEWDFEYLGDSNHPFIKANYPHHEGIWGWGTNADQIVLVVKNIRKSLVEYHDILWDIGYAKTWDEATLNLDNLYTQSPPLERFAWFIDFWMEGGLYRDMFTHKITTPEHYNMLMTPFNFKREELDYDLVVGADTVVTPSYDPHCTSGDVSGGCLPVAVISAEKLLDHSEGPAETARIANALMNSPKMSPYVIGSEAWDCIWSELIIKGKGAKTVRDRPNTPYTEADYNFSAEMLEEMLVELDRLIAKYGSSDWNTPETANRLVELLTWHRGLIQTELDELTGGRRKHTANDFLGPKEREKRRRENQATSSEPPRMPNTKFFDARVRERMVRKRHDARKAQHRYERRAEKKAL</sequence>
<evidence type="ECO:0000256" key="1">
    <source>
        <dbReference type="SAM" id="MobiDB-lite"/>
    </source>
</evidence>
<feature type="region of interest" description="Disordered" evidence="1">
    <location>
        <begin position="296"/>
        <end position="367"/>
    </location>
</feature>
<feature type="compositionally biased region" description="Basic and acidic residues" evidence="1">
    <location>
        <begin position="352"/>
        <end position="367"/>
    </location>
</feature>
<dbReference type="Proteomes" id="UP001530400">
    <property type="component" value="Unassembled WGS sequence"/>
</dbReference>
<accession>A0ABD3QYH1</accession>
<reference evidence="2 3" key="1">
    <citation type="submission" date="2024-10" db="EMBL/GenBank/DDBJ databases">
        <title>Updated reference genomes for cyclostephanoid diatoms.</title>
        <authorList>
            <person name="Roberts W.R."/>
            <person name="Alverson A.J."/>
        </authorList>
    </citation>
    <scope>NUCLEOTIDE SEQUENCE [LARGE SCALE GENOMIC DNA]</scope>
    <source>
        <strain evidence="2 3">AJA010-31</strain>
    </source>
</reference>
<evidence type="ECO:0000313" key="2">
    <source>
        <dbReference type="EMBL" id="KAL3804621.1"/>
    </source>
</evidence>